<name>A0AAQ3WII2_PASNO</name>
<organism evidence="1 2">
    <name type="scientific">Paspalum notatum var. saurae</name>
    <dbReference type="NCBI Taxonomy" id="547442"/>
    <lineage>
        <taxon>Eukaryota</taxon>
        <taxon>Viridiplantae</taxon>
        <taxon>Streptophyta</taxon>
        <taxon>Embryophyta</taxon>
        <taxon>Tracheophyta</taxon>
        <taxon>Spermatophyta</taxon>
        <taxon>Magnoliopsida</taxon>
        <taxon>Liliopsida</taxon>
        <taxon>Poales</taxon>
        <taxon>Poaceae</taxon>
        <taxon>PACMAD clade</taxon>
        <taxon>Panicoideae</taxon>
        <taxon>Andropogonodae</taxon>
        <taxon>Paspaleae</taxon>
        <taxon>Paspalinae</taxon>
        <taxon>Paspalum</taxon>
    </lineage>
</organism>
<keyword evidence="2" id="KW-1185">Reference proteome</keyword>
<gene>
    <name evidence="1" type="ORF">U9M48_012409</name>
</gene>
<reference evidence="1 2" key="1">
    <citation type="submission" date="2024-02" db="EMBL/GenBank/DDBJ databases">
        <title>High-quality chromosome-scale genome assembly of Pensacola bahiagrass (Paspalum notatum Flugge var. saurae).</title>
        <authorList>
            <person name="Vega J.M."/>
            <person name="Podio M."/>
            <person name="Orjuela J."/>
            <person name="Siena L.A."/>
            <person name="Pessino S.C."/>
            <person name="Combes M.C."/>
            <person name="Mariac C."/>
            <person name="Albertini E."/>
            <person name="Pupilli F."/>
            <person name="Ortiz J.P.A."/>
            <person name="Leblanc O."/>
        </authorList>
    </citation>
    <scope>NUCLEOTIDE SEQUENCE [LARGE SCALE GENOMIC DNA]</scope>
    <source>
        <strain evidence="1">R1</strain>
        <tissue evidence="1">Leaf</tissue>
    </source>
</reference>
<evidence type="ECO:0000313" key="1">
    <source>
        <dbReference type="EMBL" id="WVZ62695.1"/>
    </source>
</evidence>
<sequence>MARGSKIPVMASPGRRAAFPQEPPRLRDLQVALLLVLSICGAAHARGGDLRRVVEVPGEPSSVVWAVQLSDLHLSRFHLERAADFRRYVGDALAMVNPPRSSSSPAISPVRSSSSVPVWVEGRVPIKNKQSRDLARSGIGGLDARSFMQVF</sequence>
<dbReference type="Proteomes" id="UP001341281">
    <property type="component" value="Chromosome 03"/>
</dbReference>
<evidence type="ECO:0000313" key="2">
    <source>
        <dbReference type="Proteomes" id="UP001341281"/>
    </source>
</evidence>
<dbReference type="EMBL" id="CP144747">
    <property type="protein sequence ID" value="WVZ62695.1"/>
    <property type="molecule type" value="Genomic_DNA"/>
</dbReference>
<protein>
    <submittedName>
        <fullName evidence="1">Uncharacterized protein</fullName>
    </submittedName>
</protein>
<accession>A0AAQ3WII2</accession>
<dbReference type="AlphaFoldDB" id="A0AAQ3WII2"/>
<proteinExistence type="predicted"/>